<accession>A0AAU7ZB22</accession>
<reference evidence="1" key="1">
    <citation type="submission" date="2023-08" db="EMBL/GenBank/DDBJ databases">
        <authorList>
            <person name="Messyasz A."/>
            <person name="Mannisto M.K."/>
            <person name="Kerkhof L.J."/>
            <person name="Haggblom M."/>
        </authorList>
    </citation>
    <scope>NUCLEOTIDE SEQUENCE</scope>
    <source>
        <strain evidence="1">M8UP23</strain>
    </source>
</reference>
<evidence type="ECO:0000313" key="1">
    <source>
        <dbReference type="EMBL" id="XCB25655.1"/>
    </source>
</evidence>
<dbReference type="RefSeq" id="WP_353068500.1">
    <property type="nucleotide sequence ID" value="NZ_CP132932.1"/>
</dbReference>
<protein>
    <submittedName>
        <fullName evidence="1">DUF3861 domain-containing protein</fullName>
    </submittedName>
</protein>
<dbReference type="AlphaFoldDB" id="A0AAU7ZB22"/>
<dbReference type="KEGG" id="temp:RBB75_14545"/>
<dbReference type="InterPro" id="IPR024476">
    <property type="entry name" value="DUF3861"/>
</dbReference>
<reference evidence="1" key="2">
    <citation type="journal article" date="2024" name="Environ. Microbiol.">
        <title>Genome analysis and description of Tunturibacter gen. nov. expands the diversity of Terriglobia in tundra soils.</title>
        <authorList>
            <person name="Messyasz A."/>
            <person name="Mannisto M.K."/>
            <person name="Kerkhof L.J."/>
            <person name="Haggblom M.M."/>
        </authorList>
    </citation>
    <scope>NUCLEOTIDE SEQUENCE</scope>
    <source>
        <strain evidence="1">M8UP23</strain>
    </source>
</reference>
<proteinExistence type="predicted"/>
<name>A0AAU7ZB22_9BACT</name>
<gene>
    <name evidence="1" type="ORF">RBB75_14545</name>
</gene>
<sequence length="107" mass="11822">MNSYRYKITVEALTGAKGEPVEGRTLSFEAANHDDILGIVERMQTRLPFDNDTVASLGVGLKLFSEVALMQRNDPMFATIRPALGEFVRELRQQPETVGSDGPGRLL</sequence>
<dbReference type="InterPro" id="IPR038194">
    <property type="entry name" value="DUF3861_sf"/>
</dbReference>
<organism evidence="1">
    <name type="scientific">Tunturiibacter empetritectus</name>
    <dbReference type="NCBI Taxonomy" id="3069691"/>
    <lineage>
        <taxon>Bacteria</taxon>
        <taxon>Pseudomonadati</taxon>
        <taxon>Acidobacteriota</taxon>
        <taxon>Terriglobia</taxon>
        <taxon>Terriglobales</taxon>
        <taxon>Acidobacteriaceae</taxon>
        <taxon>Tunturiibacter</taxon>
    </lineage>
</organism>
<dbReference type="Pfam" id="PF12977">
    <property type="entry name" value="DUF3861"/>
    <property type="match status" value="1"/>
</dbReference>
<dbReference type="Gene3D" id="3.10.20.850">
    <property type="entry name" value="Protein of unknown function DUF3861"/>
    <property type="match status" value="1"/>
</dbReference>
<dbReference type="EMBL" id="CP132932">
    <property type="protein sequence ID" value="XCB25655.1"/>
    <property type="molecule type" value="Genomic_DNA"/>
</dbReference>